<name>A0A7X6BJJ4_9BACT</name>
<gene>
    <name evidence="2" type="ORF">F1644_09530</name>
    <name evidence="1" type="ORF">GGR15_001735</name>
</gene>
<evidence type="ECO:0000313" key="2">
    <source>
        <dbReference type="EMBL" id="WOF12490.1"/>
    </source>
</evidence>
<dbReference type="Proteomes" id="UP000576368">
    <property type="component" value="Unassembled WGS sequence"/>
</dbReference>
<dbReference type="EMBL" id="CP043839">
    <property type="protein sequence ID" value="WOF12490.1"/>
    <property type="molecule type" value="Genomic_DNA"/>
</dbReference>
<dbReference type="Proteomes" id="UP001302374">
    <property type="component" value="Chromosome"/>
</dbReference>
<sequence length="267" mass="31217">MKQLVLLLASILLYSIVCSQEIRGKRISCVDGIPLECLKTGDVLQGEEVAYEVKKDVSSLFLKNRNNRYDTLGIEDGYQKGHVYVANTGFDSLRYNIWEIVYNHLTREEIDEVICQGAGFRVFCVLDSCLCVREVVFGLSKNPCDFDEIDKGYIAYMRSRFIDSGISKDAIETWEKAHVERTFNKHRDACFWRTYPVDRFRAIEKRIIAKARLNEEDDYYSEVKKNGCWKNYFVVNVESKILERMRENGGSIPEESVLYEIFYREFF</sequence>
<dbReference type="RefSeq" id="WP_118303998.1">
    <property type="nucleotide sequence ID" value="NZ_BMPA01000005.1"/>
</dbReference>
<reference evidence="1 3" key="2">
    <citation type="submission" date="2020-03" db="EMBL/GenBank/DDBJ databases">
        <title>Genomic Encyclopedia of Type Strains, Phase IV (KMG-IV): sequencing the most valuable type-strain genomes for metagenomic binning, comparative biology and taxonomic classification.</title>
        <authorList>
            <person name="Goeker M."/>
        </authorList>
    </citation>
    <scope>NUCLEOTIDE SEQUENCE [LARGE SCALE GENOMIC DNA]</scope>
    <source>
        <strain evidence="1 3">DSM 105722</strain>
    </source>
</reference>
<protein>
    <submittedName>
        <fullName evidence="1">Uncharacterized protein</fullName>
    </submittedName>
</protein>
<dbReference type="AlphaFoldDB" id="A0A7X6BJJ4"/>
<accession>A0A7X6BJJ4</accession>
<dbReference type="EMBL" id="JAATLI010000006">
    <property type="protein sequence ID" value="NJC18116.1"/>
    <property type="molecule type" value="Genomic_DNA"/>
</dbReference>
<reference evidence="2 4" key="1">
    <citation type="submission" date="2019-09" db="EMBL/GenBank/DDBJ databases">
        <title>Butyricimonas paravirosa DSM 105722 (=214-4 = JCM 18677 = CCUG 65563).</title>
        <authorList>
            <person name="Le Roy T."/>
            <person name="Cani P.D."/>
        </authorList>
    </citation>
    <scope>NUCLEOTIDE SEQUENCE [LARGE SCALE GENOMIC DNA]</scope>
    <source>
        <strain evidence="2 4">DSM 105722</strain>
    </source>
</reference>
<organism evidence="1 3">
    <name type="scientific">Butyricimonas paravirosa</name>
    <dbReference type="NCBI Taxonomy" id="1472417"/>
    <lineage>
        <taxon>Bacteria</taxon>
        <taxon>Pseudomonadati</taxon>
        <taxon>Bacteroidota</taxon>
        <taxon>Bacteroidia</taxon>
        <taxon>Bacteroidales</taxon>
        <taxon>Odoribacteraceae</taxon>
        <taxon>Butyricimonas</taxon>
    </lineage>
</organism>
<evidence type="ECO:0000313" key="1">
    <source>
        <dbReference type="EMBL" id="NJC18116.1"/>
    </source>
</evidence>
<evidence type="ECO:0000313" key="3">
    <source>
        <dbReference type="Proteomes" id="UP000576368"/>
    </source>
</evidence>
<evidence type="ECO:0000313" key="4">
    <source>
        <dbReference type="Proteomes" id="UP001302374"/>
    </source>
</evidence>
<keyword evidence="4" id="KW-1185">Reference proteome</keyword>
<dbReference type="GeneID" id="86891532"/>
<proteinExistence type="predicted"/>